<evidence type="ECO:0000313" key="3">
    <source>
        <dbReference type="Proteomes" id="UP000051870"/>
    </source>
</evidence>
<sequence length="135" mass="15085">MAKVALTALLALSLLGGAAQARLRPMAQSGWSSDPAYVAWRCSDFTLAIRSSALRQRAALSSAQPEIWKDPYVWVHDKSLQKRIQQAIELHPTNENDFVVDYLEAFQAVELPTPFSELELYKSDKATCLSRFGNE</sequence>
<gene>
    <name evidence="2" type="ORF">PH7735_01142</name>
</gene>
<proteinExistence type="predicted"/>
<feature type="chain" id="PRO_5006015975" evidence="1">
    <location>
        <begin position="22"/>
        <end position="135"/>
    </location>
</feature>
<protein>
    <submittedName>
        <fullName evidence="2">Uncharacterized protein</fullName>
    </submittedName>
</protein>
<dbReference type="EMBL" id="CYTW01000001">
    <property type="protein sequence ID" value="CUJ89821.1"/>
    <property type="molecule type" value="Genomic_DNA"/>
</dbReference>
<dbReference type="STRING" id="1715693.PH7735_01142"/>
<accession>A0A0N7M8Q7</accession>
<feature type="signal peptide" evidence="1">
    <location>
        <begin position="1"/>
        <end position="21"/>
    </location>
</feature>
<keyword evidence="3" id="KW-1185">Reference proteome</keyword>
<organism evidence="2 3">
    <name type="scientific">Shimia thalassica</name>
    <dbReference type="NCBI Taxonomy" id="1715693"/>
    <lineage>
        <taxon>Bacteria</taxon>
        <taxon>Pseudomonadati</taxon>
        <taxon>Pseudomonadota</taxon>
        <taxon>Alphaproteobacteria</taxon>
        <taxon>Rhodobacterales</taxon>
        <taxon>Roseobacteraceae</taxon>
    </lineage>
</organism>
<dbReference type="AlphaFoldDB" id="A0A0N7M8Q7"/>
<keyword evidence="1" id="KW-0732">Signal</keyword>
<dbReference type="Proteomes" id="UP000051870">
    <property type="component" value="Unassembled WGS sequence"/>
</dbReference>
<reference evidence="3" key="1">
    <citation type="submission" date="2015-09" db="EMBL/GenBank/DDBJ databases">
        <authorList>
            <person name="Rodrigo-Torres Lidia"/>
            <person name="Arahal R.David."/>
        </authorList>
    </citation>
    <scope>NUCLEOTIDE SEQUENCE [LARGE SCALE GENOMIC DNA]</scope>
    <source>
        <strain evidence="3">CECT 7735</strain>
    </source>
</reference>
<evidence type="ECO:0000256" key="1">
    <source>
        <dbReference type="SAM" id="SignalP"/>
    </source>
</evidence>
<evidence type="ECO:0000313" key="2">
    <source>
        <dbReference type="EMBL" id="CUJ89821.1"/>
    </source>
</evidence>
<name>A0A0N7M8Q7_9RHOB</name>